<proteinExistence type="predicted"/>
<dbReference type="Proteomes" id="UP001066276">
    <property type="component" value="Chromosome 11"/>
</dbReference>
<dbReference type="EMBL" id="JANPWB010000015">
    <property type="protein sequence ID" value="KAJ1090371.1"/>
    <property type="molecule type" value="Genomic_DNA"/>
</dbReference>
<evidence type="ECO:0000313" key="1">
    <source>
        <dbReference type="EMBL" id="KAJ1090371.1"/>
    </source>
</evidence>
<comment type="caution">
    <text evidence="1">The sequence shown here is derived from an EMBL/GenBank/DDBJ whole genome shotgun (WGS) entry which is preliminary data.</text>
</comment>
<organism evidence="1 2">
    <name type="scientific">Pleurodeles waltl</name>
    <name type="common">Iberian ribbed newt</name>
    <dbReference type="NCBI Taxonomy" id="8319"/>
    <lineage>
        <taxon>Eukaryota</taxon>
        <taxon>Metazoa</taxon>
        <taxon>Chordata</taxon>
        <taxon>Craniata</taxon>
        <taxon>Vertebrata</taxon>
        <taxon>Euteleostomi</taxon>
        <taxon>Amphibia</taxon>
        <taxon>Batrachia</taxon>
        <taxon>Caudata</taxon>
        <taxon>Salamandroidea</taxon>
        <taxon>Salamandridae</taxon>
        <taxon>Pleurodelinae</taxon>
        <taxon>Pleurodeles</taxon>
    </lineage>
</organism>
<gene>
    <name evidence="1" type="ORF">NDU88_003504</name>
</gene>
<dbReference type="AlphaFoldDB" id="A0AAV7LG18"/>
<protein>
    <submittedName>
        <fullName evidence="1">Uncharacterized protein</fullName>
    </submittedName>
</protein>
<reference evidence="1" key="1">
    <citation type="journal article" date="2022" name="bioRxiv">
        <title>Sequencing and chromosome-scale assembly of the giantPleurodeles waltlgenome.</title>
        <authorList>
            <person name="Brown T."/>
            <person name="Elewa A."/>
            <person name="Iarovenko S."/>
            <person name="Subramanian E."/>
            <person name="Araus A.J."/>
            <person name="Petzold A."/>
            <person name="Susuki M."/>
            <person name="Suzuki K.-i.T."/>
            <person name="Hayashi T."/>
            <person name="Toyoda A."/>
            <person name="Oliveira C."/>
            <person name="Osipova E."/>
            <person name="Leigh N.D."/>
            <person name="Simon A."/>
            <person name="Yun M.H."/>
        </authorList>
    </citation>
    <scope>NUCLEOTIDE SEQUENCE</scope>
    <source>
        <strain evidence="1">20211129_DDA</strain>
        <tissue evidence="1">Liver</tissue>
    </source>
</reference>
<sequence>MQSGKGRVRVPLPWQRTACFSLSVSGGGGASLSAAALAPGQHVTSPGLRRRPGRCLIAAPRRRFVLRVVGSVDCSRPAERTLLREGTGTWRRQLAGRFSTALLERPRGLGVCRAGSWVPLEVGGCPWVRRPARAFLPCFGVPGGGWCRYHIW</sequence>
<evidence type="ECO:0000313" key="2">
    <source>
        <dbReference type="Proteomes" id="UP001066276"/>
    </source>
</evidence>
<name>A0AAV7LG18_PLEWA</name>
<accession>A0AAV7LG18</accession>
<keyword evidence="2" id="KW-1185">Reference proteome</keyword>